<accession>A0A2V3TVM4</accession>
<dbReference type="NCBIfam" id="NF009049">
    <property type="entry name" value="PRK12383.1"/>
    <property type="match status" value="1"/>
</dbReference>
<dbReference type="AlphaFoldDB" id="A0A2V3TVM4"/>
<dbReference type="PANTHER" id="PTHR21110:SF0">
    <property type="entry name" value="PHOSPHOPENTOMUTASE"/>
    <property type="match status" value="1"/>
</dbReference>
<evidence type="ECO:0000256" key="3">
    <source>
        <dbReference type="ARBA" id="ARBA00023211"/>
    </source>
</evidence>
<keyword evidence="3" id="KW-0464">Manganese</keyword>
<dbReference type="Gene3D" id="3.40.720.10">
    <property type="entry name" value="Alkaline Phosphatase, subunit A"/>
    <property type="match status" value="1"/>
</dbReference>
<dbReference type="GO" id="GO:0000287">
    <property type="term" value="F:magnesium ion binding"/>
    <property type="evidence" value="ECO:0007669"/>
    <property type="project" value="InterPro"/>
</dbReference>
<evidence type="ECO:0000256" key="2">
    <source>
        <dbReference type="ARBA" id="ARBA00022723"/>
    </source>
</evidence>
<reference evidence="5 6" key="1">
    <citation type="submission" date="2018-05" db="EMBL/GenBank/DDBJ databases">
        <title>Genomic Encyclopedia of Type Strains, Phase IV (KMG-IV): sequencing the most valuable type-strain genomes for metagenomic binning, comparative biology and taxonomic classification.</title>
        <authorList>
            <person name="Goeker M."/>
        </authorList>
    </citation>
    <scope>NUCLEOTIDE SEQUENCE [LARGE SCALE GENOMIC DNA]</scope>
    <source>
        <strain evidence="5 6">DSM 6462</strain>
    </source>
</reference>
<comment type="caution">
    <text evidence="5">The sequence shown here is derived from an EMBL/GenBank/DDBJ whole genome shotgun (WGS) entry which is preliminary data.</text>
</comment>
<protein>
    <submittedName>
        <fullName evidence="5">Phosphopentomutase</fullName>
    </submittedName>
</protein>
<dbReference type="GO" id="GO:0009117">
    <property type="term" value="P:nucleotide metabolic process"/>
    <property type="evidence" value="ECO:0007669"/>
    <property type="project" value="InterPro"/>
</dbReference>
<dbReference type="Proteomes" id="UP000248021">
    <property type="component" value="Unassembled WGS sequence"/>
</dbReference>
<organism evidence="5 6">
    <name type="scientific">Chelatococcus asaccharovorans</name>
    <dbReference type="NCBI Taxonomy" id="28210"/>
    <lineage>
        <taxon>Bacteria</taxon>
        <taxon>Pseudomonadati</taxon>
        <taxon>Pseudomonadota</taxon>
        <taxon>Alphaproteobacteria</taxon>
        <taxon>Hyphomicrobiales</taxon>
        <taxon>Chelatococcaceae</taxon>
        <taxon>Chelatococcus</taxon>
    </lineage>
</organism>
<evidence type="ECO:0000259" key="4">
    <source>
        <dbReference type="Pfam" id="PF01676"/>
    </source>
</evidence>
<keyword evidence="6" id="KW-1185">Reference proteome</keyword>
<evidence type="ECO:0000256" key="1">
    <source>
        <dbReference type="ARBA" id="ARBA00010373"/>
    </source>
</evidence>
<dbReference type="Gene3D" id="3.30.70.1250">
    <property type="entry name" value="Phosphopentomutase"/>
    <property type="match status" value="1"/>
</dbReference>
<dbReference type="InterPro" id="IPR017850">
    <property type="entry name" value="Alkaline_phosphatase_core_sf"/>
</dbReference>
<dbReference type="Pfam" id="PF01676">
    <property type="entry name" value="Metalloenzyme"/>
    <property type="match status" value="1"/>
</dbReference>
<dbReference type="GO" id="GO:0005829">
    <property type="term" value="C:cytosol"/>
    <property type="evidence" value="ECO:0007669"/>
    <property type="project" value="TreeGrafter"/>
</dbReference>
<evidence type="ECO:0000313" key="5">
    <source>
        <dbReference type="EMBL" id="PXW53579.1"/>
    </source>
</evidence>
<dbReference type="InterPro" id="IPR010045">
    <property type="entry name" value="DeoB"/>
</dbReference>
<dbReference type="EMBL" id="QJJK01000013">
    <property type="protein sequence ID" value="PXW53579.1"/>
    <property type="molecule type" value="Genomic_DNA"/>
</dbReference>
<gene>
    <name evidence="5" type="ORF">C7450_11367</name>
</gene>
<dbReference type="PIRSF" id="PIRSF001491">
    <property type="entry name" value="Ppentomutase"/>
    <property type="match status" value="1"/>
</dbReference>
<evidence type="ECO:0000313" key="6">
    <source>
        <dbReference type="Proteomes" id="UP000248021"/>
    </source>
</evidence>
<dbReference type="SUPFAM" id="SSF53649">
    <property type="entry name" value="Alkaline phosphatase-like"/>
    <property type="match status" value="1"/>
</dbReference>
<dbReference type="InterPro" id="IPR024052">
    <property type="entry name" value="Phosphopentomutase_DeoB_cap_sf"/>
</dbReference>
<dbReference type="OrthoDB" id="9769930at2"/>
<sequence>MTDAKPPFDRVIILVLDALGIGALPDVHLVRPNDVGSNTLKHVVRDAGGLSLPNLERLGLGTVAPQSGLRVEAAPIAVHGIFNLGYKGADTYLGHQVIMGSRVPDVPEELFEVVRDDVAAALRRAGHHVEPAGEGLAALFVDGRMICGDNLESDPLQTYHCVGSIDDMPYEEIVKVGEILRSVARVRRVVAMGGYGFKAADIRRCTERRPTGQCGVNNVALGLYTSNYVVRHLTRGTKPDVQIPTILKKAGYEVELIGKVADVITCEGAHKEPHVLTQPVLDATYAALARVRSGLIAINIQETDLAGHDESAERYAACLRLADEGIGRMMAMMGPRDLLIITGDHGNDPTIGHDKHTREFTPLLVWTQGIVPKGIFMRDSLSDIAATVAEVFGVDAPEIGTSFLDDIVRA</sequence>
<dbReference type="GO" id="GO:0043094">
    <property type="term" value="P:metabolic compound salvage"/>
    <property type="evidence" value="ECO:0007669"/>
    <property type="project" value="InterPro"/>
</dbReference>
<dbReference type="PANTHER" id="PTHR21110">
    <property type="entry name" value="PHOSPHOPENTOMUTASE"/>
    <property type="match status" value="1"/>
</dbReference>
<keyword evidence="2" id="KW-0479">Metal-binding</keyword>
<dbReference type="RefSeq" id="WP_110377547.1">
    <property type="nucleotide sequence ID" value="NZ_JAHBRY010000001.1"/>
</dbReference>
<name>A0A2V3TVM4_9HYPH</name>
<dbReference type="InterPro" id="IPR006124">
    <property type="entry name" value="Metalloenzyme"/>
</dbReference>
<dbReference type="CDD" id="cd16009">
    <property type="entry name" value="PPM"/>
    <property type="match status" value="1"/>
</dbReference>
<dbReference type="GO" id="GO:0008973">
    <property type="term" value="F:phosphopentomutase activity"/>
    <property type="evidence" value="ECO:0007669"/>
    <property type="project" value="InterPro"/>
</dbReference>
<comment type="similarity">
    <text evidence="1">Belongs to the phosphopentomutase family.</text>
</comment>
<proteinExistence type="inferred from homology"/>
<feature type="domain" description="Metalloenzyme" evidence="4">
    <location>
        <begin position="10"/>
        <end position="395"/>
    </location>
</feature>